<keyword evidence="3" id="KW-0560">Oxidoreductase</keyword>
<dbReference type="InterPro" id="IPR005107">
    <property type="entry name" value="CO_DH_flav_C"/>
</dbReference>
<accession>A0A7W3LY64</accession>
<dbReference type="InterPro" id="IPR036683">
    <property type="entry name" value="CO_DH_flav_C_dom_sf"/>
</dbReference>
<proteinExistence type="predicted"/>
<dbReference type="Gene3D" id="3.30.465.10">
    <property type="match status" value="1"/>
</dbReference>
<dbReference type="InterPro" id="IPR016166">
    <property type="entry name" value="FAD-bd_PCMH"/>
</dbReference>
<dbReference type="SUPFAM" id="SSF55447">
    <property type="entry name" value="CO dehydrogenase flavoprotein C-terminal domain-like"/>
    <property type="match status" value="1"/>
</dbReference>
<sequence>MEFVRVSRWTEALEARAACPRAVPVSGGTDVMVELNAGRLRPAMLLDLGPVAELTGWEPVDGWLRVGAGVTYTRLIEELGARLPGLAQAARTVGSRQIRNRGTLGGNLGTAATKGVCHPVLLACDARIELAGATGGTRLVEADGFYRGERRTALADTELIRAVWLRPACGPQYFAKVGVRNAMTTAICSLALTVDHDRRRVGVGIGAAGPVPSRARAAEEFAAAHIDWGCGPDRPRPLAADVVRHFADLVARAADPADDPGAAYRRHALAVIARRTLTWATTPSAPRPADHLWRHGGEP</sequence>
<dbReference type="Proteomes" id="UP000572680">
    <property type="component" value="Unassembled WGS sequence"/>
</dbReference>
<evidence type="ECO:0000313" key="6">
    <source>
        <dbReference type="Proteomes" id="UP000572680"/>
    </source>
</evidence>
<dbReference type="InterPro" id="IPR016169">
    <property type="entry name" value="FAD-bd_PCMH_sub2"/>
</dbReference>
<evidence type="ECO:0000256" key="1">
    <source>
        <dbReference type="ARBA" id="ARBA00022630"/>
    </source>
</evidence>
<feature type="domain" description="FAD-binding PCMH-type" evidence="4">
    <location>
        <begin position="1"/>
        <end position="170"/>
    </location>
</feature>
<evidence type="ECO:0000256" key="2">
    <source>
        <dbReference type="ARBA" id="ARBA00022827"/>
    </source>
</evidence>
<gene>
    <name evidence="5" type="ORF">HNR61_008029</name>
</gene>
<dbReference type="InterPro" id="IPR016167">
    <property type="entry name" value="FAD-bd_PCMH_sub1"/>
</dbReference>
<evidence type="ECO:0000259" key="4">
    <source>
        <dbReference type="PROSITE" id="PS51387"/>
    </source>
</evidence>
<comment type="caution">
    <text evidence="5">The sequence shown here is derived from an EMBL/GenBank/DDBJ whole genome shotgun (WGS) entry which is preliminary data.</text>
</comment>
<protein>
    <submittedName>
        <fullName evidence="5">CO/xanthine dehydrogenase FAD-binding subunit</fullName>
    </submittedName>
</protein>
<evidence type="ECO:0000313" key="5">
    <source>
        <dbReference type="EMBL" id="MBA8956347.1"/>
    </source>
</evidence>
<dbReference type="Pfam" id="PF00941">
    <property type="entry name" value="FAD_binding_5"/>
    <property type="match status" value="1"/>
</dbReference>
<dbReference type="EMBL" id="JACJIA010000015">
    <property type="protein sequence ID" value="MBA8956347.1"/>
    <property type="molecule type" value="Genomic_DNA"/>
</dbReference>
<dbReference type="Gene3D" id="3.30.43.10">
    <property type="entry name" value="Uridine Diphospho-n-acetylenolpyruvylglucosamine Reductase, domain 2"/>
    <property type="match status" value="1"/>
</dbReference>
<dbReference type="InterPro" id="IPR002346">
    <property type="entry name" value="Mopterin_DH_FAD-bd"/>
</dbReference>
<dbReference type="SUPFAM" id="SSF56176">
    <property type="entry name" value="FAD-binding/transporter-associated domain-like"/>
    <property type="match status" value="1"/>
</dbReference>
<reference evidence="5 6" key="1">
    <citation type="submission" date="2020-08" db="EMBL/GenBank/DDBJ databases">
        <title>Genomic Encyclopedia of Type Strains, Phase IV (KMG-IV): sequencing the most valuable type-strain genomes for metagenomic binning, comparative biology and taxonomic classification.</title>
        <authorList>
            <person name="Goeker M."/>
        </authorList>
    </citation>
    <scope>NUCLEOTIDE SEQUENCE [LARGE SCALE GENOMIC DNA]</scope>
    <source>
        <strain evidence="5 6">DSM 44197</strain>
    </source>
</reference>
<keyword evidence="2" id="KW-0274">FAD</keyword>
<dbReference type="GO" id="GO:0071949">
    <property type="term" value="F:FAD binding"/>
    <property type="evidence" value="ECO:0007669"/>
    <property type="project" value="InterPro"/>
</dbReference>
<dbReference type="PANTHER" id="PTHR42659:SF2">
    <property type="entry name" value="XANTHINE DEHYDROGENASE SUBUNIT C-RELATED"/>
    <property type="match status" value="1"/>
</dbReference>
<dbReference type="PROSITE" id="PS51387">
    <property type="entry name" value="FAD_PCMH"/>
    <property type="match status" value="1"/>
</dbReference>
<dbReference type="AlphaFoldDB" id="A0A7W3LY64"/>
<dbReference type="RefSeq" id="WP_182848268.1">
    <property type="nucleotide sequence ID" value="NZ_BAAALP010000044.1"/>
</dbReference>
<keyword evidence="6" id="KW-1185">Reference proteome</keyword>
<dbReference type="SMART" id="SM01092">
    <property type="entry name" value="CO_deh_flav_C"/>
    <property type="match status" value="1"/>
</dbReference>
<dbReference type="Gene3D" id="3.30.390.50">
    <property type="entry name" value="CO dehydrogenase flavoprotein, C-terminal domain"/>
    <property type="match status" value="1"/>
</dbReference>
<evidence type="ECO:0000256" key="3">
    <source>
        <dbReference type="ARBA" id="ARBA00023002"/>
    </source>
</evidence>
<dbReference type="InterPro" id="IPR051312">
    <property type="entry name" value="Diverse_Substr_Oxidored"/>
</dbReference>
<organism evidence="5 6">
    <name type="scientific">Actinomadura namibiensis</name>
    <dbReference type="NCBI Taxonomy" id="182080"/>
    <lineage>
        <taxon>Bacteria</taxon>
        <taxon>Bacillati</taxon>
        <taxon>Actinomycetota</taxon>
        <taxon>Actinomycetes</taxon>
        <taxon>Streptosporangiales</taxon>
        <taxon>Thermomonosporaceae</taxon>
        <taxon>Actinomadura</taxon>
    </lineage>
</organism>
<dbReference type="PANTHER" id="PTHR42659">
    <property type="entry name" value="XANTHINE DEHYDROGENASE SUBUNIT C-RELATED"/>
    <property type="match status" value="1"/>
</dbReference>
<keyword evidence="1" id="KW-0285">Flavoprotein</keyword>
<name>A0A7W3LY64_ACTNM</name>
<dbReference type="InterPro" id="IPR036318">
    <property type="entry name" value="FAD-bd_PCMH-like_sf"/>
</dbReference>
<dbReference type="GO" id="GO:0016491">
    <property type="term" value="F:oxidoreductase activity"/>
    <property type="evidence" value="ECO:0007669"/>
    <property type="project" value="UniProtKB-KW"/>
</dbReference>